<name>A0A2A6BQU2_PRIPA</name>
<evidence type="ECO:0000313" key="2">
    <source>
        <dbReference type="Proteomes" id="UP000005239"/>
    </source>
</evidence>
<organism evidence="1 2">
    <name type="scientific">Pristionchus pacificus</name>
    <name type="common">Parasitic nematode worm</name>
    <dbReference type="NCBI Taxonomy" id="54126"/>
    <lineage>
        <taxon>Eukaryota</taxon>
        <taxon>Metazoa</taxon>
        <taxon>Ecdysozoa</taxon>
        <taxon>Nematoda</taxon>
        <taxon>Chromadorea</taxon>
        <taxon>Rhabditida</taxon>
        <taxon>Rhabditina</taxon>
        <taxon>Diplogasteromorpha</taxon>
        <taxon>Diplogasteroidea</taxon>
        <taxon>Neodiplogasteridae</taxon>
        <taxon>Pristionchus</taxon>
    </lineage>
</organism>
<dbReference type="EnsemblMetazoa" id="PPA02436.1">
    <property type="protein sequence ID" value="PPA02436.1"/>
    <property type="gene ID" value="WBGene00091990"/>
</dbReference>
<protein>
    <submittedName>
        <fullName evidence="1">Uncharacterized protein</fullName>
    </submittedName>
</protein>
<reference evidence="1" key="2">
    <citation type="submission" date="2022-06" db="UniProtKB">
        <authorList>
            <consortium name="EnsemblMetazoa"/>
        </authorList>
    </citation>
    <scope>IDENTIFICATION</scope>
    <source>
        <strain evidence="1">PS312</strain>
    </source>
</reference>
<proteinExistence type="predicted"/>
<dbReference type="AlphaFoldDB" id="A0A2A6BQU2"/>
<accession>A0A8R1Y5Q2</accession>
<evidence type="ECO:0000313" key="1">
    <source>
        <dbReference type="EnsemblMetazoa" id="PPA02436.1"/>
    </source>
</evidence>
<accession>A0A2A6BQU2</accession>
<keyword evidence="2" id="KW-1185">Reference proteome</keyword>
<dbReference type="Proteomes" id="UP000005239">
    <property type="component" value="Unassembled WGS sequence"/>
</dbReference>
<reference evidence="2" key="1">
    <citation type="journal article" date="2008" name="Nat. Genet.">
        <title>The Pristionchus pacificus genome provides a unique perspective on nematode lifestyle and parasitism.</title>
        <authorList>
            <person name="Dieterich C."/>
            <person name="Clifton S.W."/>
            <person name="Schuster L.N."/>
            <person name="Chinwalla A."/>
            <person name="Delehaunty K."/>
            <person name="Dinkelacker I."/>
            <person name="Fulton L."/>
            <person name="Fulton R."/>
            <person name="Godfrey J."/>
            <person name="Minx P."/>
            <person name="Mitreva M."/>
            <person name="Roeseler W."/>
            <person name="Tian H."/>
            <person name="Witte H."/>
            <person name="Yang S.P."/>
            <person name="Wilson R.K."/>
            <person name="Sommer R.J."/>
        </authorList>
    </citation>
    <scope>NUCLEOTIDE SEQUENCE [LARGE SCALE GENOMIC DNA]</scope>
    <source>
        <strain evidence="2">PS312</strain>
    </source>
</reference>
<sequence>MKSLCFLLILSLLATVVFSTECPDTYKKVCSSSRPGECNPKCFKIPKNAADALLPPLDLCIAPKDWLCDPTFKKCVCQ</sequence>
<gene>
    <name evidence="1" type="primary">WBGene00091990</name>
</gene>